<dbReference type="EMBL" id="CAJPEX010000469">
    <property type="protein sequence ID" value="CAG0915876.1"/>
    <property type="molecule type" value="Genomic_DNA"/>
</dbReference>
<accession>A0A7R9BI10</accession>
<feature type="transmembrane region" description="Helical" evidence="1">
    <location>
        <begin position="27"/>
        <end position="48"/>
    </location>
</feature>
<keyword evidence="3" id="KW-1185">Reference proteome</keyword>
<evidence type="ECO:0000313" key="2">
    <source>
        <dbReference type="EMBL" id="CAD7275724.1"/>
    </source>
</evidence>
<name>A0A7R9BI10_9CRUS</name>
<proteinExistence type="predicted"/>
<dbReference type="Proteomes" id="UP000678499">
    <property type="component" value="Unassembled WGS sequence"/>
</dbReference>
<evidence type="ECO:0000313" key="3">
    <source>
        <dbReference type="Proteomes" id="UP000678499"/>
    </source>
</evidence>
<protein>
    <submittedName>
        <fullName evidence="2">Uncharacterized protein</fullName>
    </submittedName>
</protein>
<dbReference type="EMBL" id="OA882506">
    <property type="protein sequence ID" value="CAD7275724.1"/>
    <property type="molecule type" value="Genomic_DNA"/>
</dbReference>
<keyword evidence="1" id="KW-0472">Membrane</keyword>
<evidence type="ECO:0000256" key="1">
    <source>
        <dbReference type="SAM" id="Phobius"/>
    </source>
</evidence>
<dbReference type="AlphaFoldDB" id="A0A7R9BI10"/>
<organism evidence="2">
    <name type="scientific">Notodromas monacha</name>
    <dbReference type="NCBI Taxonomy" id="399045"/>
    <lineage>
        <taxon>Eukaryota</taxon>
        <taxon>Metazoa</taxon>
        <taxon>Ecdysozoa</taxon>
        <taxon>Arthropoda</taxon>
        <taxon>Crustacea</taxon>
        <taxon>Oligostraca</taxon>
        <taxon>Ostracoda</taxon>
        <taxon>Podocopa</taxon>
        <taxon>Podocopida</taxon>
        <taxon>Cypridocopina</taxon>
        <taxon>Cypridoidea</taxon>
        <taxon>Cyprididae</taxon>
        <taxon>Notodromas</taxon>
    </lineage>
</organism>
<sequence>MRCKDNIGVQRILSLFDGSSERRRCDYGIAFAALIATAAASGFGYAGVPLAYSHAAPVAYAGGYKQDYIIPQAPIIKKFARTEVVGVAPIEHGLTVKHYSGNPAGFGYSQQSYGIHGVRKSDSFIAQPPHRIEKTIEYAAPIVHKTVLAPVLQKTIVAAPVHPGYYH</sequence>
<reference evidence="2" key="1">
    <citation type="submission" date="2020-11" db="EMBL/GenBank/DDBJ databases">
        <authorList>
            <person name="Tran Van P."/>
        </authorList>
    </citation>
    <scope>NUCLEOTIDE SEQUENCE</scope>
</reference>
<keyword evidence="1" id="KW-0812">Transmembrane</keyword>
<keyword evidence="1" id="KW-1133">Transmembrane helix</keyword>
<gene>
    <name evidence="2" type="ORF">NMOB1V02_LOCUS3513</name>
</gene>